<keyword evidence="7" id="KW-1185">Reference proteome</keyword>
<dbReference type="GO" id="GO:0005829">
    <property type="term" value="C:cytosol"/>
    <property type="evidence" value="ECO:0007669"/>
    <property type="project" value="TreeGrafter"/>
</dbReference>
<accession>A0A1G8N8E7</accession>
<dbReference type="GO" id="GO:0006633">
    <property type="term" value="P:fatty acid biosynthetic process"/>
    <property type="evidence" value="ECO:0007669"/>
    <property type="project" value="UniProtKB-UniPathway"/>
</dbReference>
<organism evidence="6 7">
    <name type="scientific">Ferrimonas sediminum</name>
    <dbReference type="NCBI Taxonomy" id="718193"/>
    <lineage>
        <taxon>Bacteria</taxon>
        <taxon>Pseudomonadati</taxon>
        <taxon>Pseudomonadota</taxon>
        <taxon>Gammaproteobacteria</taxon>
        <taxon>Alteromonadales</taxon>
        <taxon>Ferrimonadaceae</taxon>
        <taxon>Ferrimonas</taxon>
    </lineage>
</organism>
<dbReference type="InterPro" id="IPR014031">
    <property type="entry name" value="Ketoacyl_synth_C"/>
</dbReference>
<dbReference type="NCBIfam" id="NF006618">
    <property type="entry name" value="PRK09185.1"/>
    <property type="match status" value="1"/>
</dbReference>
<evidence type="ECO:0000259" key="5">
    <source>
        <dbReference type="PROSITE" id="PS52004"/>
    </source>
</evidence>
<evidence type="ECO:0000256" key="4">
    <source>
        <dbReference type="RuleBase" id="RU003694"/>
    </source>
</evidence>
<dbReference type="PANTHER" id="PTHR11712">
    <property type="entry name" value="POLYKETIDE SYNTHASE-RELATED"/>
    <property type="match status" value="1"/>
</dbReference>
<gene>
    <name evidence="6" type="ORF">SAMN04488540_10350</name>
</gene>
<dbReference type="Pfam" id="PF00109">
    <property type="entry name" value="ketoacyl-synt"/>
    <property type="match status" value="1"/>
</dbReference>
<name>A0A1G8N8E7_9GAMM</name>
<dbReference type="Gene3D" id="3.40.47.10">
    <property type="match status" value="2"/>
</dbReference>
<dbReference type="SUPFAM" id="SSF53901">
    <property type="entry name" value="Thiolase-like"/>
    <property type="match status" value="1"/>
</dbReference>
<comment type="pathway">
    <text evidence="1">Lipid metabolism; fatty acid biosynthesis.</text>
</comment>
<dbReference type="EMBL" id="FNEM01000003">
    <property type="protein sequence ID" value="SDI76484.1"/>
    <property type="molecule type" value="Genomic_DNA"/>
</dbReference>
<feature type="domain" description="Ketosynthase family 3 (KS3)" evidence="5">
    <location>
        <begin position="1"/>
        <end position="393"/>
    </location>
</feature>
<dbReference type="RefSeq" id="WP_245709870.1">
    <property type="nucleotide sequence ID" value="NZ_FNEM01000003.1"/>
</dbReference>
<dbReference type="Proteomes" id="UP000199527">
    <property type="component" value="Unassembled WGS sequence"/>
</dbReference>
<proteinExistence type="inferred from homology"/>
<dbReference type="InterPro" id="IPR016039">
    <property type="entry name" value="Thiolase-like"/>
</dbReference>
<dbReference type="PROSITE" id="PS00606">
    <property type="entry name" value="KS3_1"/>
    <property type="match status" value="1"/>
</dbReference>
<evidence type="ECO:0000256" key="1">
    <source>
        <dbReference type="ARBA" id="ARBA00005194"/>
    </source>
</evidence>
<dbReference type="InterPro" id="IPR018201">
    <property type="entry name" value="Ketoacyl_synth_AS"/>
</dbReference>
<evidence type="ECO:0000256" key="2">
    <source>
        <dbReference type="ARBA" id="ARBA00008467"/>
    </source>
</evidence>
<evidence type="ECO:0000313" key="7">
    <source>
        <dbReference type="Proteomes" id="UP000199527"/>
    </source>
</evidence>
<reference evidence="7" key="1">
    <citation type="submission" date="2016-10" db="EMBL/GenBank/DDBJ databases">
        <authorList>
            <person name="Varghese N."/>
            <person name="Submissions S."/>
        </authorList>
    </citation>
    <scope>NUCLEOTIDE SEQUENCE [LARGE SCALE GENOMIC DNA]</scope>
    <source>
        <strain evidence="7">DSM 23317</strain>
    </source>
</reference>
<dbReference type="UniPathway" id="UPA00094"/>
<dbReference type="AlphaFoldDB" id="A0A1G8N8E7"/>
<comment type="similarity">
    <text evidence="2 4">Belongs to the thiolase-like superfamily. Beta-ketoacyl-ACP synthases family.</text>
</comment>
<dbReference type="PROSITE" id="PS52004">
    <property type="entry name" value="KS3_2"/>
    <property type="match status" value="1"/>
</dbReference>
<evidence type="ECO:0000313" key="6">
    <source>
        <dbReference type="EMBL" id="SDI76484.1"/>
    </source>
</evidence>
<dbReference type="InterPro" id="IPR000794">
    <property type="entry name" value="Beta-ketoacyl_synthase"/>
</dbReference>
<dbReference type="Pfam" id="PF02801">
    <property type="entry name" value="Ketoacyl-synt_C"/>
    <property type="match status" value="1"/>
</dbReference>
<dbReference type="GO" id="GO:0004315">
    <property type="term" value="F:3-oxoacyl-[acyl-carrier-protein] synthase activity"/>
    <property type="evidence" value="ECO:0007669"/>
    <property type="project" value="InterPro"/>
</dbReference>
<protein>
    <submittedName>
        <fullName evidence="6">3-oxoacyl-[acyl-carrier-protein] synthase-1</fullName>
    </submittedName>
</protein>
<keyword evidence="3 4" id="KW-0808">Transferase</keyword>
<evidence type="ECO:0000256" key="3">
    <source>
        <dbReference type="ARBA" id="ARBA00022679"/>
    </source>
</evidence>
<dbReference type="InterPro" id="IPR014030">
    <property type="entry name" value="Ketoacyl_synth_N"/>
</dbReference>
<dbReference type="SMART" id="SM00825">
    <property type="entry name" value="PKS_KS"/>
    <property type="match status" value="1"/>
</dbReference>
<sequence length="395" mass="41987">MKGVKLGKPGVFSPLGTTPEQLLQGIMAAEPGAMRSSEAFHLERATVVGQARELSQPLSESLAHWDCRNNRMLAYCCEQIDSQVQDAINRYGRDRLAVILGTSTSGIEAYEQALWADDGRPPEARSYHYRKQEMGTCALFVAERFELPGIAYTISTACSSAAKAMAAAARLLQQGKVDAVICGGSDSLCRLTVNGFDALESYSKGQGAPLTQGRDGINIGEASVLFVMTREAGGVRLCGAGESSDAHHVSAPHPQGRGAEAAMRGALAMAQIAPEAISYINLHGTGTPLNDAMECDAVYRIFGDRVPVSSTKGMTGHTLGAAGALEAAMCWALLSDDNSEFKLPPQRLNGERDTSLSPVLLAQESHRLPRVGAYLLSNSFAFGGSNIALIFSCER</sequence>
<dbReference type="PANTHER" id="PTHR11712:SF320">
    <property type="entry name" value="BETA-KETOACYL SYNTHASE"/>
    <property type="match status" value="1"/>
</dbReference>
<dbReference type="InterPro" id="IPR020841">
    <property type="entry name" value="PKS_Beta-ketoAc_synthase_dom"/>
</dbReference>